<keyword evidence="4" id="KW-1185">Reference proteome</keyword>
<evidence type="ECO:0000256" key="2">
    <source>
        <dbReference type="SAM" id="SignalP"/>
    </source>
</evidence>
<accession>A0A1V4K8Y0</accession>
<dbReference type="AlphaFoldDB" id="A0A1V4K8Y0"/>
<evidence type="ECO:0000256" key="1">
    <source>
        <dbReference type="SAM" id="MobiDB-lite"/>
    </source>
</evidence>
<proteinExistence type="predicted"/>
<protein>
    <submittedName>
        <fullName evidence="3">Uncharacterized protein</fullName>
    </submittedName>
</protein>
<feature type="region of interest" description="Disordered" evidence="1">
    <location>
        <begin position="52"/>
        <end position="78"/>
    </location>
</feature>
<dbReference type="Proteomes" id="UP000190648">
    <property type="component" value="Unassembled WGS sequence"/>
</dbReference>
<feature type="signal peptide" evidence="2">
    <location>
        <begin position="1"/>
        <end position="17"/>
    </location>
</feature>
<gene>
    <name evidence="3" type="ORF">AV530_004303</name>
</gene>
<feature type="chain" id="PRO_5012257423" evidence="2">
    <location>
        <begin position="18"/>
        <end position="111"/>
    </location>
</feature>
<dbReference type="EMBL" id="LSYS01004144">
    <property type="protein sequence ID" value="OPJ80912.1"/>
    <property type="molecule type" value="Genomic_DNA"/>
</dbReference>
<comment type="caution">
    <text evidence="3">The sequence shown here is derived from an EMBL/GenBank/DDBJ whole genome shotgun (WGS) entry which is preliminary data.</text>
</comment>
<evidence type="ECO:0000313" key="4">
    <source>
        <dbReference type="Proteomes" id="UP000190648"/>
    </source>
</evidence>
<name>A0A1V4K8Y0_PATFA</name>
<sequence length="111" mass="12052">METFGKLKLWFARLVSARIAVLEAQEALPAPLTSQHIPSALAVESRCGWEIPSAGVEPPAGPAQQQSRSGHRWTPSEEGRRFRLVPHNTLQPSAAQSFRVPTAATLLGQCL</sequence>
<keyword evidence="2" id="KW-0732">Signal</keyword>
<evidence type="ECO:0000313" key="3">
    <source>
        <dbReference type="EMBL" id="OPJ80912.1"/>
    </source>
</evidence>
<organism evidence="3 4">
    <name type="scientific">Patagioenas fasciata monilis</name>
    <dbReference type="NCBI Taxonomy" id="372326"/>
    <lineage>
        <taxon>Eukaryota</taxon>
        <taxon>Metazoa</taxon>
        <taxon>Chordata</taxon>
        <taxon>Craniata</taxon>
        <taxon>Vertebrata</taxon>
        <taxon>Euteleostomi</taxon>
        <taxon>Archelosauria</taxon>
        <taxon>Archosauria</taxon>
        <taxon>Dinosauria</taxon>
        <taxon>Saurischia</taxon>
        <taxon>Theropoda</taxon>
        <taxon>Coelurosauria</taxon>
        <taxon>Aves</taxon>
        <taxon>Neognathae</taxon>
        <taxon>Neoaves</taxon>
        <taxon>Columbimorphae</taxon>
        <taxon>Columbiformes</taxon>
        <taxon>Columbidae</taxon>
        <taxon>Patagioenas</taxon>
    </lineage>
</organism>
<reference evidence="3 4" key="1">
    <citation type="submission" date="2016-02" db="EMBL/GenBank/DDBJ databases">
        <title>Band-tailed pigeon sequencing and assembly.</title>
        <authorList>
            <person name="Soares A.E."/>
            <person name="Novak B.J."/>
            <person name="Rice E.S."/>
            <person name="O'Connell B."/>
            <person name="Chang D."/>
            <person name="Weber S."/>
            <person name="Shapiro B."/>
        </authorList>
    </citation>
    <scope>NUCLEOTIDE SEQUENCE [LARGE SCALE GENOMIC DNA]</scope>
    <source>
        <strain evidence="3">BTP2013</strain>
        <tissue evidence="3">Blood</tissue>
    </source>
</reference>